<evidence type="ECO:0000256" key="9">
    <source>
        <dbReference type="ARBA" id="ARBA00023136"/>
    </source>
</evidence>
<keyword evidence="3 10" id="KW-0328">Glycosyltransferase</keyword>
<proteinExistence type="inferred from homology"/>
<dbReference type="EC" id="2.4.1.-" evidence="10"/>
<evidence type="ECO:0000256" key="8">
    <source>
        <dbReference type="ARBA" id="ARBA00023034"/>
    </source>
</evidence>
<accession>A0A6P8IRX6</accession>
<sequence>MTFYFSHRSWCNRWLFNTTATRKPICVLVVSFLIGVFILSISLNILPSLQGPVRNCISNSKTCPYMRQFDGTSANGPTKFPLIMPNVEPNISCEDRKLFIAVVVNSASDGQHQLRRMAIRKTWGGSTEIQPRWRVFFALGISKNTAVDIKNRRESLKYNDILIGDFLDTYKNVVIKTFMSHYWAYFRLNCQYILKADDDVYVRVPRLVEWLVGPANLPTRFYGGYLQRSLKVVRNPKMKWYLPKEVYNEANFPPFLKGSFQVVSTDMLPSYFHYTQFIRKPFYTDDAYFGVMARDLGLSARQIPGFLFYHPQTDEKLLAAIAFGHQVDVTGMLRYYSRYELLP</sequence>
<evidence type="ECO:0000256" key="1">
    <source>
        <dbReference type="ARBA" id="ARBA00004323"/>
    </source>
</evidence>
<evidence type="ECO:0000256" key="2">
    <source>
        <dbReference type="ARBA" id="ARBA00008661"/>
    </source>
</evidence>
<keyword evidence="5 10" id="KW-0812">Transmembrane</keyword>
<keyword evidence="11" id="KW-1185">Reference proteome</keyword>
<dbReference type="PANTHER" id="PTHR11214">
    <property type="entry name" value="BETA-1,3-N-ACETYLGLUCOSAMINYLTRANSFERASE"/>
    <property type="match status" value="1"/>
</dbReference>
<comment type="subcellular location">
    <subcellularLocation>
        <location evidence="1 10">Golgi apparatus membrane</location>
        <topology evidence="1 10">Single-pass type II membrane protein</topology>
    </subcellularLocation>
</comment>
<dbReference type="InterPro" id="IPR002659">
    <property type="entry name" value="Glyco_trans_31"/>
</dbReference>
<organism evidence="11 12">
    <name type="scientific">Actinia tenebrosa</name>
    <name type="common">Australian red waratah sea anemone</name>
    <dbReference type="NCBI Taxonomy" id="6105"/>
    <lineage>
        <taxon>Eukaryota</taxon>
        <taxon>Metazoa</taxon>
        <taxon>Cnidaria</taxon>
        <taxon>Anthozoa</taxon>
        <taxon>Hexacorallia</taxon>
        <taxon>Actiniaria</taxon>
        <taxon>Actiniidae</taxon>
        <taxon>Actinia</taxon>
    </lineage>
</organism>
<evidence type="ECO:0000256" key="4">
    <source>
        <dbReference type="ARBA" id="ARBA00022679"/>
    </source>
</evidence>
<dbReference type="KEGG" id="aten:116304322"/>
<dbReference type="GO" id="GO:0000139">
    <property type="term" value="C:Golgi membrane"/>
    <property type="evidence" value="ECO:0007669"/>
    <property type="project" value="UniProtKB-SubCell"/>
</dbReference>
<evidence type="ECO:0000256" key="5">
    <source>
        <dbReference type="ARBA" id="ARBA00022692"/>
    </source>
</evidence>
<keyword evidence="4" id="KW-0808">Transferase</keyword>
<keyword evidence="7 10" id="KW-1133">Transmembrane helix</keyword>
<evidence type="ECO:0000313" key="12">
    <source>
        <dbReference type="RefSeq" id="XP_031569901.1"/>
    </source>
</evidence>
<protein>
    <recommendedName>
        <fullName evidence="10">Hexosyltransferase</fullName>
        <ecNumber evidence="10">2.4.1.-</ecNumber>
    </recommendedName>
</protein>
<reference evidence="12" key="1">
    <citation type="submission" date="2025-08" db="UniProtKB">
        <authorList>
            <consortium name="RefSeq"/>
        </authorList>
    </citation>
    <scope>IDENTIFICATION</scope>
    <source>
        <tissue evidence="12">Tentacle</tissue>
    </source>
</reference>
<dbReference type="GeneID" id="116304322"/>
<comment type="similarity">
    <text evidence="2 10">Belongs to the glycosyltransferase 31 family.</text>
</comment>
<dbReference type="Pfam" id="PF01762">
    <property type="entry name" value="Galactosyl_T"/>
    <property type="match status" value="1"/>
</dbReference>
<evidence type="ECO:0000313" key="11">
    <source>
        <dbReference type="Proteomes" id="UP000515163"/>
    </source>
</evidence>
<dbReference type="GO" id="GO:0016758">
    <property type="term" value="F:hexosyltransferase activity"/>
    <property type="evidence" value="ECO:0007669"/>
    <property type="project" value="InterPro"/>
</dbReference>
<dbReference type="InParanoid" id="A0A6P8IRX6"/>
<keyword evidence="8 10" id="KW-0333">Golgi apparatus</keyword>
<dbReference type="GO" id="GO:0006493">
    <property type="term" value="P:protein O-linked glycosylation"/>
    <property type="evidence" value="ECO:0007669"/>
    <property type="project" value="TreeGrafter"/>
</dbReference>
<gene>
    <name evidence="12" type="primary">LOC116304322</name>
</gene>
<keyword evidence="6 10" id="KW-0735">Signal-anchor</keyword>
<dbReference type="Proteomes" id="UP000515163">
    <property type="component" value="Unplaced"/>
</dbReference>
<dbReference type="FunCoup" id="A0A6P8IRX6">
    <property type="interactions" value="141"/>
</dbReference>
<name>A0A6P8IRX6_ACTTE</name>
<keyword evidence="9 10" id="KW-0472">Membrane</keyword>
<evidence type="ECO:0000256" key="10">
    <source>
        <dbReference type="RuleBase" id="RU363063"/>
    </source>
</evidence>
<feature type="transmembrane region" description="Helical" evidence="10">
    <location>
        <begin position="25"/>
        <end position="46"/>
    </location>
</feature>
<evidence type="ECO:0000256" key="3">
    <source>
        <dbReference type="ARBA" id="ARBA00022676"/>
    </source>
</evidence>
<evidence type="ECO:0000256" key="6">
    <source>
        <dbReference type="ARBA" id="ARBA00022968"/>
    </source>
</evidence>
<dbReference type="Gene3D" id="3.90.550.50">
    <property type="match status" value="1"/>
</dbReference>
<dbReference type="OrthoDB" id="5988573at2759"/>
<dbReference type="AlphaFoldDB" id="A0A6P8IRX6"/>
<dbReference type="PANTHER" id="PTHR11214:SF376">
    <property type="entry name" value="HEXOSYLTRANSFERASE"/>
    <property type="match status" value="1"/>
</dbReference>
<dbReference type="RefSeq" id="XP_031569901.1">
    <property type="nucleotide sequence ID" value="XM_031714041.1"/>
</dbReference>
<evidence type="ECO:0000256" key="7">
    <source>
        <dbReference type="ARBA" id="ARBA00022989"/>
    </source>
</evidence>